<accession>A0A2P5D5J9</accession>
<gene>
    <name evidence="1" type="ORF">TorRG33x02_261750</name>
</gene>
<evidence type="ECO:0000313" key="1">
    <source>
        <dbReference type="EMBL" id="PON68574.1"/>
    </source>
</evidence>
<protein>
    <submittedName>
        <fullName evidence="1">Uncharacterized protein</fullName>
    </submittedName>
</protein>
<dbReference type="AlphaFoldDB" id="A0A2P5D5J9"/>
<evidence type="ECO:0000313" key="2">
    <source>
        <dbReference type="Proteomes" id="UP000237000"/>
    </source>
</evidence>
<proteinExistence type="predicted"/>
<dbReference type="InParanoid" id="A0A2P5D5J9"/>
<keyword evidence="2" id="KW-1185">Reference proteome</keyword>
<dbReference type="EMBL" id="JXTC01000294">
    <property type="protein sequence ID" value="PON68574.1"/>
    <property type="molecule type" value="Genomic_DNA"/>
</dbReference>
<dbReference type="Proteomes" id="UP000237000">
    <property type="component" value="Unassembled WGS sequence"/>
</dbReference>
<sequence>MWLIFRPDLKREGAEWFVLAETFEFVAETAKDSERNLSSLNKLHCNLMSQGSRRRTQLKIEKSALNSGCK</sequence>
<organism evidence="1 2">
    <name type="scientific">Trema orientale</name>
    <name type="common">Charcoal tree</name>
    <name type="synonym">Celtis orientalis</name>
    <dbReference type="NCBI Taxonomy" id="63057"/>
    <lineage>
        <taxon>Eukaryota</taxon>
        <taxon>Viridiplantae</taxon>
        <taxon>Streptophyta</taxon>
        <taxon>Embryophyta</taxon>
        <taxon>Tracheophyta</taxon>
        <taxon>Spermatophyta</taxon>
        <taxon>Magnoliopsida</taxon>
        <taxon>eudicotyledons</taxon>
        <taxon>Gunneridae</taxon>
        <taxon>Pentapetalae</taxon>
        <taxon>rosids</taxon>
        <taxon>fabids</taxon>
        <taxon>Rosales</taxon>
        <taxon>Cannabaceae</taxon>
        <taxon>Trema</taxon>
    </lineage>
</organism>
<reference evidence="2" key="1">
    <citation type="submission" date="2016-06" db="EMBL/GenBank/DDBJ databases">
        <title>Parallel loss of symbiosis genes in relatives of nitrogen-fixing non-legume Parasponia.</title>
        <authorList>
            <person name="Van Velzen R."/>
            <person name="Holmer R."/>
            <person name="Bu F."/>
            <person name="Rutten L."/>
            <person name="Van Zeijl A."/>
            <person name="Liu W."/>
            <person name="Santuari L."/>
            <person name="Cao Q."/>
            <person name="Sharma T."/>
            <person name="Shen D."/>
            <person name="Roswanjaya Y."/>
            <person name="Wardhani T."/>
            <person name="Kalhor M.S."/>
            <person name="Jansen J."/>
            <person name="Van den Hoogen J."/>
            <person name="Gungor B."/>
            <person name="Hartog M."/>
            <person name="Hontelez J."/>
            <person name="Verver J."/>
            <person name="Yang W.-C."/>
            <person name="Schijlen E."/>
            <person name="Repin R."/>
            <person name="Schilthuizen M."/>
            <person name="Schranz E."/>
            <person name="Heidstra R."/>
            <person name="Miyata K."/>
            <person name="Fedorova E."/>
            <person name="Kohlen W."/>
            <person name="Bisseling T."/>
            <person name="Smit S."/>
            <person name="Geurts R."/>
        </authorList>
    </citation>
    <scope>NUCLEOTIDE SEQUENCE [LARGE SCALE GENOMIC DNA]</scope>
    <source>
        <strain evidence="2">cv. RG33-2</strain>
    </source>
</reference>
<name>A0A2P5D5J9_TREOI</name>
<comment type="caution">
    <text evidence="1">The sequence shown here is derived from an EMBL/GenBank/DDBJ whole genome shotgun (WGS) entry which is preliminary data.</text>
</comment>